<protein>
    <submittedName>
        <fullName evidence="1">Uncharacterized protein</fullName>
    </submittedName>
</protein>
<organism evidence="1 2">
    <name type="scientific">Melastoma candidum</name>
    <dbReference type="NCBI Taxonomy" id="119954"/>
    <lineage>
        <taxon>Eukaryota</taxon>
        <taxon>Viridiplantae</taxon>
        <taxon>Streptophyta</taxon>
        <taxon>Embryophyta</taxon>
        <taxon>Tracheophyta</taxon>
        <taxon>Spermatophyta</taxon>
        <taxon>Magnoliopsida</taxon>
        <taxon>eudicotyledons</taxon>
        <taxon>Gunneridae</taxon>
        <taxon>Pentapetalae</taxon>
        <taxon>rosids</taxon>
        <taxon>malvids</taxon>
        <taxon>Myrtales</taxon>
        <taxon>Melastomataceae</taxon>
        <taxon>Melastomatoideae</taxon>
        <taxon>Melastomateae</taxon>
        <taxon>Melastoma</taxon>
    </lineage>
</organism>
<accession>A0ACB9MTQ1</accession>
<sequence length="125" mass="14453">MELRLCLDHHHHLCCSQPSRGLCKFPCLQTDRPILQPPKLVMPANPFIVQSTVEVSPVEPLPQTLENSEKFDETSKPKLKPLHWNKVRASLDREMVWDHLRSSSFNLNEEMIETLIVVNMPATRM</sequence>
<gene>
    <name evidence="1" type="ORF">MLD38_031665</name>
</gene>
<proteinExistence type="predicted"/>
<comment type="caution">
    <text evidence="1">The sequence shown here is derived from an EMBL/GenBank/DDBJ whole genome shotgun (WGS) entry which is preliminary data.</text>
</comment>
<evidence type="ECO:0000313" key="2">
    <source>
        <dbReference type="Proteomes" id="UP001057402"/>
    </source>
</evidence>
<evidence type="ECO:0000313" key="1">
    <source>
        <dbReference type="EMBL" id="KAI4326341.1"/>
    </source>
</evidence>
<reference evidence="2" key="1">
    <citation type="journal article" date="2023" name="Front. Plant Sci.">
        <title>Chromosomal-level genome assembly of Melastoma candidum provides insights into trichome evolution.</title>
        <authorList>
            <person name="Zhong Y."/>
            <person name="Wu W."/>
            <person name="Sun C."/>
            <person name="Zou P."/>
            <person name="Liu Y."/>
            <person name="Dai S."/>
            <person name="Zhou R."/>
        </authorList>
    </citation>
    <scope>NUCLEOTIDE SEQUENCE [LARGE SCALE GENOMIC DNA]</scope>
</reference>
<dbReference type="EMBL" id="CM042888">
    <property type="protein sequence ID" value="KAI4326341.1"/>
    <property type="molecule type" value="Genomic_DNA"/>
</dbReference>
<dbReference type="Proteomes" id="UP001057402">
    <property type="component" value="Chromosome 9"/>
</dbReference>
<name>A0ACB9MTQ1_9MYRT</name>
<keyword evidence="2" id="KW-1185">Reference proteome</keyword>